<dbReference type="AlphaFoldDB" id="A0A7N0TFH7"/>
<dbReference type="EnsemblPlants" id="Kaladp0034s0216.1.v1.1">
    <property type="protein sequence ID" value="Kaladp0034s0216.1.v1.1.CDS.1"/>
    <property type="gene ID" value="Kaladp0034s0216.v1.1"/>
</dbReference>
<organism evidence="1 2">
    <name type="scientific">Kalanchoe fedtschenkoi</name>
    <name type="common">Lavender scallops</name>
    <name type="synonym">South American air plant</name>
    <dbReference type="NCBI Taxonomy" id="63787"/>
    <lineage>
        <taxon>Eukaryota</taxon>
        <taxon>Viridiplantae</taxon>
        <taxon>Streptophyta</taxon>
        <taxon>Embryophyta</taxon>
        <taxon>Tracheophyta</taxon>
        <taxon>Spermatophyta</taxon>
        <taxon>Magnoliopsida</taxon>
        <taxon>eudicotyledons</taxon>
        <taxon>Gunneridae</taxon>
        <taxon>Pentapetalae</taxon>
        <taxon>Saxifragales</taxon>
        <taxon>Crassulaceae</taxon>
        <taxon>Kalanchoe</taxon>
    </lineage>
</organism>
<reference evidence="1" key="1">
    <citation type="submission" date="2021-01" db="UniProtKB">
        <authorList>
            <consortium name="EnsemblPlants"/>
        </authorList>
    </citation>
    <scope>IDENTIFICATION</scope>
</reference>
<accession>A0A7N0TFH7</accession>
<evidence type="ECO:0000313" key="2">
    <source>
        <dbReference type="Proteomes" id="UP000594263"/>
    </source>
</evidence>
<dbReference type="Gramene" id="Kaladp0034s0216.1.v1.1">
    <property type="protein sequence ID" value="Kaladp0034s0216.1.v1.1.CDS.1"/>
    <property type="gene ID" value="Kaladp0034s0216.v1.1"/>
</dbReference>
<keyword evidence="2" id="KW-1185">Reference proteome</keyword>
<proteinExistence type="predicted"/>
<sequence length="66" mass="7429">MEKILFNCNPNEALHNEPSEQSLIDFPPTTEFFYYVGRRSHEESPILPSAGACADLRTHDESFASA</sequence>
<protein>
    <submittedName>
        <fullName evidence="1">Uncharacterized protein</fullName>
    </submittedName>
</protein>
<dbReference type="Proteomes" id="UP000594263">
    <property type="component" value="Unplaced"/>
</dbReference>
<evidence type="ECO:0000313" key="1">
    <source>
        <dbReference type="EnsemblPlants" id="Kaladp0034s0216.1.v1.1.CDS.1"/>
    </source>
</evidence>
<name>A0A7N0TFH7_KALFE</name>